<evidence type="ECO:0000256" key="1">
    <source>
        <dbReference type="ARBA" id="ARBA00022490"/>
    </source>
</evidence>
<evidence type="ECO:0000313" key="11">
    <source>
        <dbReference type="Proteomes" id="UP000184394"/>
    </source>
</evidence>
<feature type="binding site" evidence="9">
    <location>
        <position position="117"/>
    </location>
    <ligand>
        <name>Mg(2+)</name>
        <dbReference type="ChEBI" id="CHEBI:18420"/>
    </ligand>
</feature>
<evidence type="ECO:0000313" key="10">
    <source>
        <dbReference type="EMBL" id="SHM60129.1"/>
    </source>
</evidence>
<organism evidence="10 11">
    <name type="scientific">Ruminococcus flavefaciens</name>
    <dbReference type="NCBI Taxonomy" id="1265"/>
    <lineage>
        <taxon>Bacteria</taxon>
        <taxon>Bacillati</taxon>
        <taxon>Bacillota</taxon>
        <taxon>Clostridia</taxon>
        <taxon>Eubacteriales</taxon>
        <taxon>Oscillospiraceae</taxon>
        <taxon>Ruminococcus</taxon>
    </lineage>
</organism>
<dbReference type="Pfam" id="PF13500">
    <property type="entry name" value="AAA_26"/>
    <property type="match status" value="1"/>
</dbReference>
<keyword evidence="1 9" id="KW-0963">Cytoplasm</keyword>
<comment type="function">
    <text evidence="9">Catalyzes a mechanistically unusual reaction, the ATP-dependent insertion of CO2 between the N7 and N8 nitrogen atoms of 7,8-diaminopelargonic acid (DAPA, also called 7,8-diammoniononanoate) to form a ureido ring.</text>
</comment>
<dbReference type="PIRSF" id="PIRSF006755">
    <property type="entry name" value="DTB_synth"/>
    <property type="match status" value="1"/>
</dbReference>
<keyword evidence="2 9" id="KW-0436">Ligase</keyword>
<comment type="cofactor">
    <cofactor evidence="9">
        <name>Mg(2+)</name>
        <dbReference type="ChEBI" id="CHEBI:18420"/>
    </cofactor>
</comment>
<dbReference type="Gene3D" id="3.40.50.300">
    <property type="entry name" value="P-loop containing nucleotide triphosphate hydrolases"/>
    <property type="match status" value="1"/>
</dbReference>
<keyword evidence="7 9" id="KW-0460">Magnesium</keyword>
<comment type="subunit">
    <text evidence="9">Homodimer.</text>
</comment>
<evidence type="ECO:0000256" key="2">
    <source>
        <dbReference type="ARBA" id="ARBA00022598"/>
    </source>
</evidence>
<dbReference type="EMBL" id="FRCT01000007">
    <property type="protein sequence ID" value="SHM60129.1"/>
    <property type="molecule type" value="Genomic_DNA"/>
</dbReference>
<comment type="pathway">
    <text evidence="9">Cofactor biosynthesis; biotin biosynthesis; biotin from 7,8-diaminononanoate: step 1/2.</text>
</comment>
<protein>
    <recommendedName>
        <fullName evidence="9">ATP-dependent dethiobiotin synthetase BioD</fullName>
        <ecNumber evidence="9">6.3.3.3</ecNumber>
    </recommendedName>
    <alternativeName>
        <fullName evidence="9">DTB synthetase</fullName>
        <shortName evidence="9">DTBS</shortName>
    </alternativeName>
    <alternativeName>
        <fullName evidence="9">Dethiobiotin synthase</fullName>
    </alternativeName>
</protein>
<feature type="active site" evidence="9">
    <location>
        <position position="38"/>
    </location>
</feature>
<evidence type="ECO:0000256" key="6">
    <source>
        <dbReference type="ARBA" id="ARBA00022840"/>
    </source>
</evidence>
<dbReference type="EC" id="6.3.3.3" evidence="9"/>
<evidence type="ECO:0000256" key="3">
    <source>
        <dbReference type="ARBA" id="ARBA00022723"/>
    </source>
</evidence>
<keyword evidence="3 9" id="KW-0479">Metal-binding</keyword>
<comment type="catalytic activity">
    <reaction evidence="8">
        <text>(7R,8S)-8-amino-7-(carboxyamino)nonanoate + ATP = (4R,5S)-dethiobiotin + ADP + phosphate + H(+)</text>
        <dbReference type="Rhea" id="RHEA:63684"/>
        <dbReference type="ChEBI" id="CHEBI:15378"/>
        <dbReference type="ChEBI" id="CHEBI:30616"/>
        <dbReference type="ChEBI" id="CHEBI:43474"/>
        <dbReference type="ChEBI" id="CHEBI:149470"/>
        <dbReference type="ChEBI" id="CHEBI:149473"/>
        <dbReference type="ChEBI" id="CHEBI:456216"/>
    </reaction>
</comment>
<keyword evidence="6 9" id="KW-0067">ATP-binding</keyword>
<feature type="binding site" evidence="9">
    <location>
        <begin position="117"/>
        <end position="120"/>
    </location>
    <ligand>
        <name>ATP</name>
        <dbReference type="ChEBI" id="CHEBI:30616"/>
    </ligand>
</feature>
<dbReference type="Proteomes" id="UP000184394">
    <property type="component" value="Unassembled WGS sequence"/>
</dbReference>
<dbReference type="RefSeq" id="WP_072950858.1">
    <property type="nucleotide sequence ID" value="NZ_FRCT01000007.1"/>
</dbReference>
<feature type="binding site" evidence="9">
    <location>
        <begin position="13"/>
        <end position="18"/>
    </location>
    <ligand>
        <name>ATP</name>
        <dbReference type="ChEBI" id="CHEBI:30616"/>
    </ligand>
</feature>
<evidence type="ECO:0000256" key="8">
    <source>
        <dbReference type="ARBA" id="ARBA00047386"/>
    </source>
</evidence>
<dbReference type="OrthoDB" id="9802097at2"/>
<dbReference type="UniPathway" id="UPA00078">
    <property type="reaction ID" value="UER00161"/>
</dbReference>
<dbReference type="PANTHER" id="PTHR43210">
    <property type="entry name" value="DETHIOBIOTIN SYNTHETASE"/>
    <property type="match status" value="1"/>
</dbReference>
<evidence type="ECO:0000256" key="4">
    <source>
        <dbReference type="ARBA" id="ARBA00022741"/>
    </source>
</evidence>
<dbReference type="GO" id="GO:0005524">
    <property type="term" value="F:ATP binding"/>
    <property type="evidence" value="ECO:0007669"/>
    <property type="project" value="UniProtKB-UniRule"/>
</dbReference>
<dbReference type="InterPro" id="IPR027417">
    <property type="entry name" value="P-loop_NTPase"/>
</dbReference>
<feature type="binding site" evidence="9">
    <location>
        <position position="56"/>
    </location>
    <ligand>
        <name>ATP</name>
        <dbReference type="ChEBI" id="CHEBI:30616"/>
    </ligand>
</feature>
<dbReference type="GO" id="GO:0004141">
    <property type="term" value="F:dethiobiotin synthase activity"/>
    <property type="evidence" value="ECO:0007669"/>
    <property type="project" value="UniProtKB-UniRule"/>
</dbReference>
<sequence length="232" mass="25042">MHNGIFVTGTGTDIGKTYVTALLIKKLHEAGCGTAYFKAAVSGNERDENGSLIPGDAAYVKTISGISQPLDTMCPYIYETAVSPHLASKIEGDPVELEKVRACYERLCREYEYVICEGSGGIVCPIRFDSKTIMLEDIIKSLGLPTIIVADAGLGTINSVVLTCEYMKSHGLVIRGLILNNFHKGSIMEEDNKLMCEKLTGLPVIACVSENDTDIDISAEELKRICSRGGGI</sequence>
<reference evidence="10 11" key="1">
    <citation type="submission" date="2016-11" db="EMBL/GenBank/DDBJ databases">
        <authorList>
            <person name="Jaros S."/>
            <person name="Januszkiewicz K."/>
            <person name="Wedrychowicz H."/>
        </authorList>
    </citation>
    <scope>NUCLEOTIDE SEQUENCE [LARGE SCALE GENOMIC DNA]</scope>
    <source>
        <strain evidence="10 11">Y1</strain>
    </source>
</reference>
<comment type="caution">
    <text evidence="9">Lacks conserved residue(s) required for the propagation of feature annotation.</text>
</comment>
<comment type="subcellular location">
    <subcellularLocation>
        <location evidence="9">Cytoplasm</location>
    </subcellularLocation>
</comment>
<comment type="similarity">
    <text evidence="9">Belongs to the dethiobiotin synthetase family.</text>
</comment>
<dbReference type="HAMAP" id="MF_00336">
    <property type="entry name" value="BioD"/>
    <property type="match status" value="1"/>
</dbReference>
<comment type="catalytic activity">
    <reaction evidence="9">
        <text>(7R,8S)-7,8-diammoniononanoate + CO2 + ATP = (4R,5S)-dethiobiotin + ADP + phosphate + 3 H(+)</text>
        <dbReference type="Rhea" id="RHEA:15805"/>
        <dbReference type="ChEBI" id="CHEBI:15378"/>
        <dbReference type="ChEBI" id="CHEBI:16526"/>
        <dbReference type="ChEBI" id="CHEBI:30616"/>
        <dbReference type="ChEBI" id="CHEBI:43474"/>
        <dbReference type="ChEBI" id="CHEBI:149469"/>
        <dbReference type="ChEBI" id="CHEBI:149473"/>
        <dbReference type="ChEBI" id="CHEBI:456216"/>
        <dbReference type="EC" id="6.3.3.3"/>
    </reaction>
</comment>
<dbReference type="SUPFAM" id="SSF52540">
    <property type="entry name" value="P-loop containing nucleoside triphosphate hydrolases"/>
    <property type="match status" value="1"/>
</dbReference>
<dbReference type="GO" id="GO:0005829">
    <property type="term" value="C:cytosol"/>
    <property type="evidence" value="ECO:0007669"/>
    <property type="project" value="TreeGrafter"/>
</dbReference>
<dbReference type="GO" id="GO:0009102">
    <property type="term" value="P:biotin biosynthetic process"/>
    <property type="evidence" value="ECO:0007669"/>
    <property type="project" value="UniProtKB-UniRule"/>
</dbReference>
<feature type="binding site" evidence="9">
    <location>
        <begin position="180"/>
        <end position="181"/>
    </location>
    <ligand>
        <name>ATP</name>
        <dbReference type="ChEBI" id="CHEBI:30616"/>
    </ligand>
</feature>
<dbReference type="GO" id="GO:0000287">
    <property type="term" value="F:magnesium ion binding"/>
    <property type="evidence" value="ECO:0007669"/>
    <property type="project" value="UniProtKB-UniRule"/>
</dbReference>
<proteinExistence type="inferred from homology"/>
<evidence type="ECO:0000256" key="9">
    <source>
        <dbReference type="HAMAP-Rule" id="MF_00336"/>
    </source>
</evidence>
<evidence type="ECO:0000256" key="7">
    <source>
        <dbReference type="ARBA" id="ARBA00022842"/>
    </source>
</evidence>
<name>A0A1M7K4B3_RUMFL</name>
<accession>A0A1M7K4B3</accession>
<feature type="binding site" evidence="9">
    <location>
        <position position="17"/>
    </location>
    <ligand>
        <name>Mg(2+)</name>
        <dbReference type="ChEBI" id="CHEBI:18420"/>
    </ligand>
</feature>
<dbReference type="PANTHER" id="PTHR43210:SF2">
    <property type="entry name" value="ATP-DEPENDENT DETHIOBIOTIN SYNTHETASE BIOD 2"/>
    <property type="match status" value="1"/>
</dbReference>
<dbReference type="InterPro" id="IPR004472">
    <property type="entry name" value="DTB_synth_BioD"/>
</dbReference>
<dbReference type="NCBIfam" id="TIGR00347">
    <property type="entry name" value="bioD"/>
    <property type="match status" value="1"/>
</dbReference>
<keyword evidence="4 9" id="KW-0547">Nucleotide-binding</keyword>
<keyword evidence="5 9" id="KW-0093">Biotin biosynthesis</keyword>
<dbReference type="AlphaFoldDB" id="A0A1M7K4B3"/>
<feature type="binding site" evidence="9">
    <location>
        <position position="42"/>
    </location>
    <ligand>
        <name>substrate</name>
    </ligand>
</feature>
<evidence type="ECO:0000256" key="5">
    <source>
        <dbReference type="ARBA" id="ARBA00022756"/>
    </source>
</evidence>
<dbReference type="CDD" id="cd03109">
    <property type="entry name" value="DTBS"/>
    <property type="match status" value="1"/>
</dbReference>
<feature type="binding site" evidence="9">
    <location>
        <position position="56"/>
    </location>
    <ligand>
        <name>Mg(2+)</name>
        <dbReference type="ChEBI" id="CHEBI:18420"/>
    </ligand>
</feature>
<gene>
    <name evidence="9" type="primary">bioD</name>
    <name evidence="10" type="ORF">SAMN04487860_107101</name>
</gene>